<dbReference type="OrthoDB" id="6174426at2"/>
<feature type="domain" description="UspA" evidence="2">
    <location>
        <begin position="171"/>
        <end position="308"/>
    </location>
</feature>
<evidence type="ECO:0000256" key="1">
    <source>
        <dbReference type="ARBA" id="ARBA00008791"/>
    </source>
</evidence>
<dbReference type="SUPFAM" id="SSF52402">
    <property type="entry name" value="Adenine nucleotide alpha hydrolases-like"/>
    <property type="match status" value="2"/>
</dbReference>
<dbReference type="InterPro" id="IPR006015">
    <property type="entry name" value="Universal_stress_UspA"/>
</dbReference>
<evidence type="ECO:0000313" key="4">
    <source>
        <dbReference type="Proteomes" id="UP000237822"/>
    </source>
</evidence>
<feature type="domain" description="UspA" evidence="2">
    <location>
        <begin position="23"/>
        <end position="161"/>
    </location>
</feature>
<dbReference type="RefSeq" id="WP_106298663.1">
    <property type="nucleotide sequence ID" value="NZ_PVTI01000028.1"/>
</dbReference>
<dbReference type="PANTHER" id="PTHR46268">
    <property type="entry name" value="STRESS RESPONSE PROTEIN NHAX"/>
    <property type="match status" value="1"/>
</dbReference>
<dbReference type="InterPro" id="IPR014729">
    <property type="entry name" value="Rossmann-like_a/b/a_fold"/>
</dbReference>
<evidence type="ECO:0000313" key="3">
    <source>
        <dbReference type="EMBL" id="PRY53401.1"/>
    </source>
</evidence>
<name>A0A2T0U665_9MICO</name>
<dbReference type="EMBL" id="PVTI01000028">
    <property type="protein sequence ID" value="PRY53401.1"/>
    <property type="molecule type" value="Genomic_DNA"/>
</dbReference>
<dbReference type="PRINTS" id="PR01438">
    <property type="entry name" value="UNVRSLSTRESS"/>
</dbReference>
<dbReference type="Gene3D" id="3.40.50.620">
    <property type="entry name" value="HUPs"/>
    <property type="match status" value="2"/>
</dbReference>
<accession>A0A2T0U665</accession>
<proteinExistence type="inferred from homology"/>
<dbReference type="AlphaFoldDB" id="A0A2T0U665"/>
<keyword evidence="4" id="KW-1185">Reference proteome</keyword>
<dbReference type="PANTHER" id="PTHR46268:SF6">
    <property type="entry name" value="UNIVERSAL STRESS PROTEIN UP12"/>
    <property type="match status" value="1"/>
</dbReference>
<reference evidence="3 4" key="1">
    <citation type="submission" date="2018-03" db="EMBL/GenBank/DDBJ databases">
        <title>Genomic Encyclopedia of Archaeal and Bacterial Type Strains, Phase II (KMG-II): from individual species to whole genera.</title>
        <authorList>
            <person name="Goeker M."/>
        </authorList>
    </citation>
    <scope>NUCLEOTIDE SEQUENCE [LARGE SCALE GENOMIC DNA]</scope>
    <source>
        <strain evidence="3 4">ATCC BAA-1496</strain>
    </source>
</reference>
<protein>
    <submittedName>
        <fullName evidence="3">Nucleotide-binding universal stress UspA family protein</fullName>
    </submittedName>
</protein>
<gene>
    <name evidence="3" type="ORF">BCF74_12820</name>
</gene>
<sequence>MADNADTVSADAREGDAIPEGAVVVGIGNSDRDAECLTWAGNSAQRSGSPLHILHAHDLSAELAAIDPVAGNAISLGPEGDIGNRSLLEQTMAEARERWPDVPVTGSEPFVKPEQALVDASRVARLVVVGVARESVLQKFGLGRPSLAAAMHAASPVVLVPMGARTDADGPIVVAIDGSAHSAAAAERAFWSAKLRGAPLVAVTVWNVEVVDGMVVTTPDTDAWRQVEAKYRAVVDKIIEPLRAANPDVDCTVEVLHGSPAKVLSERAADAGLLVMGTRGRGGFTGMLLGSQSQKVLETASCPVMLVHASSDKETQD</sequence>
<comment type="caution">
    <text evidence="3">The sequence shown here is derived from an EMBL/GenBank/DDBJ whole genome shotgun (WGS) entry which is preliminary data.</text>
</comment>
<evidence type="ECO:0000259" key="2">
    <source>
        <dbReference type="Pfam" id="PF00582"/>
    </source>
</evidence>
<comment type="similarity">
    <text evidence="1">Belongs to the universal stress protein A family.</text>
</comment>
<dbReference type="InterPro" id="IPR006016">
    <property type="entry name" value="UspA"/>
</dbReference>
<organism evidence="3 4">
    <name type="scientific">Knoellia remsis</name>
    <dbReference type="NCBI Taxonomy" id="407159"/>
    <lineage>
        <taxon>Bacteria</taxon>
        <taxon>Bacillati</taxon>
        <taxon>Actinomycetota</taxon>
        <taxon>Actinomycetes</taxon>
        <taxon>Micrococcales</taxon>
        <taxon>Intrasporangiaceae</taxon>
        <taxon>Knoellia</taxon>
    </lineage>
</organism>
<dbReference type="Pfam" id="PF00582">
    <property type="entry name" value="Usp"/>
    <property type="match status" value="2"/>
</dbReference>
<dbReference type="Proteomes" id="UP000237822">
    <property type="component" value="Unassembled WGS sequence"/>
</dbReference>